<keyword evidence="6" id="KW-1185">Reference proteome</keyword>
<dbReference type="InterPro" id="IPR029069">
    <property type="entry name" value="HotDog_dom_sf"/>
</dbReference>
<accession>A0A1G8YD88</accession>
<dbReference type="InterPro" id="IPR040170">
    <property type="entry name" value="Cytosol_ACT"/>
</dbReference>
<evidence type="ECO:0000259" key="4">
    <source>
        <dbReference type="PROSITE" id="PS51770"/>
    </source>
</evidence>
<gene>
    <name evidence="5" type="ORF">SAMN04488098_100949</name>
</gene>
<reference evidence="6" key="1">
    <citation type="submission" date="2016-10" db="EMBL/GenBank/DDBJ databases">
        <authorList>
            <person name="Varghese N."/>
            <person name="Submissions S."/>
        </authorList>
    </citation>
    <scope>NUCLEOTIDE SEQUENCE [LARGE SCALE GENOMIC DNA]</scope>
    <source>
        <strain evidence="6">DSM 19181</strain>
    </source>
</reference>
<comment type="similarity">
    <text evidence="1">Belongs to the acyl coenzyme A hydrolase family.</text>
</comment>
<evidence type="ECO:0000313" key="5">
    <source>
        <dbReference type="EMBL" id="SDK00798.1"/>
    </source>
</evidence>
<evidence type="ECO:0000256" key="3">
    <source>
        <dbReference type="PROSITE-ProRule" id="PRU01106"/>
    </source>
</evidence>
<evidence type="ECO:0000256" key="1">
    <source>
        <dbReference type="ARBA" id="ARBA00010458"/>
    </source>
</evidence>
<dbReference type="InterPro" id="IPR033120">
    <property type="entry name" value="HOTDOG_ACOT"/>
</dbReference>
<dbReference type="InterPro" id="IPR006683">
    <property type="entry name" value="Thioestr_dom"/>
</dbReference>
<dbReference type="GO" id="GO:0006637">
    <property type="term" value="P:acyl-CoA metabolic process"/>
    <property type="evidence" value="ECO:0007669"/>
    <property type="project" value="TreeGrafter"/>
</dbReference>
<dbReference type="SUPFAM" id="SSF54637">
    <property type="entry name" value="Thioesterase/thiol ester dehydrase-isomerase"/>
    <property type="match status" value="1"/>
</dbReference>
<feature type="domain" description="HotDog ACOT-type" evidence="4">
    <location>
        <begin position="10"/>
        <end position="123"/>
    </location>
</feature>
<sequence>MTINKQMSCNETRVVQTHRVLPSELNGHQTLFGGNLMSLIDNTASMSVAKFARSNSLVTASMDELHFLHPIKASHAVSVETYVTGSGRRSIEVFAKVLGEDLESGETYIGATSFLTFVLVGSFETDQPLLPDLVCESEEEQKVCRDYSERRKKRLADKKLNEELVEGLTLTPPWMS</sequence>
<organism evidence="5 6">
    <name type="scientific">Alkalibacterium thalassium</name>
    <dbReference type="NCBI Taxonomy" id="426701"/>
    <lineage>
        <taxon>Bacteria</taxon>
        <taxon>Bacillati</taxon>
        <taxon>Bacillota</taxon>
        <taxon>Bacilli</taxon>
        <taxon>Lactobacillales</taxon>
        <taxon>Carnobacteriaceae</taxon>
        <taxon>Alkalibacterium</taxon>
    </lineage>
</organism>
<dbReference type="AlphaFoldDB" id="A0A1G8YD88"/>
<dbReference type="Gene3D" id="3.10.129.10">
    <property type="entry name" value="Hotdog Thioesterase"/>
    <property type="match status" value="1"/>
</dbReference>
<dbReference type="STRING" id="426701.SAMN04488098_100949"/>
<dbReference type="PANTHER" id="PTHR11049">
    <property type="entry name" value="ACYL COENZYME A THIOESTER HYDROLASE"/>
    <property type="match status" value="1"/>
</dbReference>
<dbReference type="RefSeq" id="WP_091265674.1">
    <property type="nucleotide sequence ID" value="NZ_FNFK01000009.1"/>
</dbReference>
<dbReference type="EMBL" id="FNFK01000009">
    <property type="protein sequence ID" value="SDK00798.1"/>
    <property type="molecule type" value="Genomic_DNA"/>
</dbReference>
<dbReference type="PROSITE" id="PS51770">
    <property type="entry name" value="HOTDOG_ACOT"/>
    <property type="match status" value="1"/>
</dbReference>
<dbReference type="GO" id="GO:0052816">
    <property type="term" value="F:long-chain fatty acyl-CoA hydrolase activity"/>
    <property type="evidence" value="ECO:0007669"/>
    <property type="project" value="TreeGrafter"/>
</dbReference>
<dbReference type="GO" id="GO:0009062">
    <property type="term" value="P:fatty acid catabolic process"/>
    <property type="evidence" value="ECO:0007669"/>
    <property type="project" value="TreeGrafter"/>
</dbReference>
<dbReference type="Proteomes" id="UP000199433">
    <property type="component" value="Unassembled WGS sequence"/>
</dbReference>
<evidence type="ECO:0000313" key="6">
    <source>
        <dbReference type="Proteomes" id="UP000199433"/>
    </source>
</evidence>
<keyword evidence="2 3" id="KW-0378">Hydrolase</keyword>
<evidence type="ECO:0000256" key="2">
    <source>
        <dbReference type="ARBA" id="ARBA00022801"/>
    </source>
</evidence>
<dbReference type="CDD" id="cd03442">
    <property type="entry name" value="BFIT_BACH"/>
    <property type="match status" value="1"/>
</dbReference>
<dbReference type="GO" id="GO:0005829">
    <property type="term" value="C:cytosol"/>
    <property type="evidence" value="ECO:0007669"/>
    <property type="project" value="TreeGrafter"/>
</dbReference>
<name>A0A1G8YD88_9LACT</name>
<dbReference type="Pfam" id="PF03061">
    <property type="entry name" value="4HBT"/>
    <property type="match status" value="1"/>
</dbReference>
<protein>
    <submittedName>
        <fullName evidence="5">Acyl-CoA hydrolase</fullName>
    </submittedName>
</protein>
<dbReference type="OrthoDB" id="9791628at2"/>
<proteinExistence type="inferred from homology"/>
<dbReference type="PANTHER" id="PTHR11049:SF24">
    <property type="entry name" value="CYTOSOLIC ACYL COENZYME A THIOESTER HYDROLASE"/>
    <property type="match status" value="1"/>
</dbReference>